<protein>
    <submittedName>
        <fullName evidence="3">Glycine zipper 2TM domain-containing protein</fullName>
    </submittedName>
</protein>
<evidence type="ECO:0000259" key="2">
    <source>
        <dbReference type="Pfam" id="PF13488"/>
    </source>
</evidence>
<feature type="signal peptide" evidence="1">
    <location>
        <begin position="1"/>
        <end position="17"/>
    </location>
</feature>
<gene>
    <name evidence="3" type="ORF">FHP89_07980</name>
</gene>
<dbReference type="EMBL" id="VMNI01000007">
    <property type="protein sequence ID" value="TVO77257.1"/>
    <property type="molecule type" value="Genomic_DNA"/>
</dbReference>
<name>A0A558CNJ9_9RHOO</name>
<feature type="chain" id="PRO_5022014212" evidence="1">
    <location>
        <begin position="18"/>
        <end position="160"/>
    </location>
</feature>
<organism evidence="3 4">
    <name type="scientific">Denitromonas halophila</name>
    <dbReference type="NCBI Taxonomy" id="1629404"/>
    <lineage>
        <taxon>Bacteria</taxon>
        <taxon>Pseudomonadati</taxon>
        <taxon>Pseudomonadota</taxon>
        <taxon>Betaproteobacteria</taxon>
        <taxon>Rhodocyclales</taxon>
        <taxon>Zoogloeaceae</taxon>
        <taxon>Denitromonas</taxon>
    </lineage>
</organism>
<evidence type="ECO:0000256" key="1">
    <source>
        <dbReference type="SAM" id="SignalP"/>
    </source>
</evidence>
<dbReference type="InterPro" id="IPR016364">
    <property type="entry name" value="Surface_antigen_Rickettsia"/>
</dbReference>
<feature type="domain" description="Glycine zipper" evidence="2">
    <location>
        <begin position="35"/>
        <end position="78"/>
    </location>
</feature>
<sequence>MRHLVSARTIASSIAVAFTLVSTTGCETTNKRDTGTIIGSVLGGILGNQVDDGGAGGTIIGALVGAAVGRMIGQYMDEADKKRFAETINEAPTGQTVRWHNDDSNRDFAVTPTSDVYAKGEQQCRRFDQVVFVDGKREVMEGVACKSPGSDALAVDGQQV</sequence>
<accession>A0A558CNJ9</accession>
<proteinExistence type="predicted"/>
<keyword evidence="1" id="KW-0732">Signal</keyword>
<dbReference type="PROSITE" id="PS51257">
    <property type="entry name" value="PROKAR_LIPOPROTEIN"/>
    <property type="match status" value="1"/>
</dbReference>
<comment type="caution">
    <text evidence="3">The sequence shown here is derived from an EMBL/GenBank/DDBJ whole genome shotgun (WGS) entry which is preliminary data.</text>
</comment>
<dbReference type="PIRSF" id="PIRSF002721">
    <property type="entry name" value="Surface_antigen_Rickettsia"/>
    <property type="match status" value="1"/>
</dbReference>
<reference evidence="3 4" key="1">
    <citation type="submission" date="2019-07" db="EMBL/GenBank/DDBJ databases">
        <title>The pathways for chlorine oxyanion respiration interact through the shared metabolite chlorate.</title>
        <authorList>
            <person name="Barnum T.P."/>
            <person name="Cheng Y."/>
            <person name="Hill K.A."/>
            <person name="Lucas L.N."/>
            <person name="Carlson H.K."/>
            <person name="Coates J.D."/>
        </authorList>
    </citation>
    <scope>NUCLEOTIDE SEQUENCE [LARGE SCALE GENOMIC DNA]</scope>
    <source>
        <strain evidence="3 4">SFB-1</strain>
    </source>
</reference>
<dbReference type="InterPro" id="IPR039567">
    <property type="entry name" value="Gly-zipper"/>
</dbReference>
<dbReference type="Proteomes" id="UP000318349">
    <property type="component" value="Unassembled WGS sequence"/>
</dbReference>
<evidence type="ECO:0000313" key="3">
    <source>
        <dbReference type="EMBL" id="TVO77257.1"/>
    </source>
</evidence>
<dbReference type="AlphaFoldDB" id="A0A558CNJ9"/>
<evidence type="ECO:0000313" key="4">
    <source>
        <dbReference type="Proteomes" id="UP000318349"/>
    </source>
</evidence>
<dbReference type="Pfam" id="PF13488">
    <property type="entry name" value="Gly-zipper_Omp"/>
    <property type="match status" value="1"/>
</dbReference>